<feature type="compositionally biased region" description="Polar residues" evidence="2">
    <location>
        <begin position="308"/>
        <end position="324"/>
    </location>
</feature>
<feature type="region of interest" description="Disordered" evidence="2">
    <location>
        <begin position="89"/>
        <end position="110"/>
    </location>
</feature>
<keyword evidence="1" id="KW-0175">Coiled coil</keyword>
<feature type="compositionally biased region" description="Basic and acidic residues" evidence="2">
    <location>
        <begin position="12"/>
        <end position="21"/>
    </location>
</feature>
<feature type="compositionally biased region" description="Basic and acidic residues" evidence="2">
    <location>
        <begin position="343"/>
        <end position="358"/>
    </location>
</feature>
<dbReference type="HOGENOM" id="CLU_046869_0_0_1"/>
<feature type="compositionally biased region" description="Pro residues" evidence="2">
    <location>
        <begin position="485"/>
        <end position="496"/>
    </location>
</feature>
<evidence type="ECO:0000256" key="2">
    <source>
        <dbReference type="SAM" id="MobiDB-lite"/>
    </source>
</evidence>
<feature type="compositionally biased region" description="Polar residues" evidence="2">
    <location>
        <begin position="93"/>
        <end position="110"/>
    </location>
</feature>
<feature type="region of interest" description="Disordered" evidence="2">
    <location>
        <begin position="385"/>
        <end position="434"/>
    </location>
</feature>
<feature type="compositionally biased region" description="Low complexity" evidence="2">
    <location>
        <begin position="267"/>
        <end position="307"/>
    </location>
</feature>
<organism evidence="3 4">
    <name type="scientific">Lodderomyces elongisporus (strain ATCC 11503 / CBS 2605 / JCM 1781 / NBRC 1676 / NRRL YB-4239)</name>
    <name type="common">Yeast</name>
    <name type="synonym">Saccharomyces elongisporus</name>
    <dbReference type="NCBI Taxonomy" id="379508"/>
    <lineage>
        <taxon>Eukaryota</taxon>
        <taxon>Fungi</taxon>
        <taxon>Dikarya</taxon>
        <taxon>Ascomycota</taxon>
        <taxon>Saccharomycotina</taxon>
        <taxon>Pichiomycetes</taxon>
        <taxon>Debaryomycetaceae</taxon>
        <taxon>Candida/Lodderomyces clade</taxon>
        <taxon>Lodderomyces</taxon>
    </lineage>
</organism>
<evidence type="ECO:0000313" key="4">
    <source>
        <dbReference type="Proteomes" id="UP000001996"/>
    </source>
</evidence>
<feature type="compositionally biased region" description="Low complexity" evidence="2">
    <location>
        <begin position="497"/>
        <end position="506"/>
    </location>
</feature>
<feature type="region of interest" description="Disordered" evidence="2">
    <location>
        <begin position="1"/>
        <end position="32"/>
    </location>
</feature>
<dbReference type="OMA" id="IWSFVNE"/>
<reference evidence="3 4" key="1">
    <citation type="journal article" date="2009" name="Nature">
        <title>Evolution of pathogenicity and sexual reproduction in eight Candida genomes.</title>
        <authorList>
            <person name="Butler G."/>
            <person name="Rasmussen M.D."/>
            <person name="Lin M.F."/>
            <person name="Santos M.A."/>
            <person name="Sakthikumar S."/>
            <person name="Munro C.A."/>
            <person name="Rheinbay E."/>
            <person name="Grabherr M."/>
            <person name="Forche A."/>
            <person name="Reedy J.L."/>
            <person name="Agrafioti I."/>
            <person name="Arnaud M.B."/>
            <person name="Bates S."/>
            <person name="Brown A.J."/>
            <person name="Brunke S."/>
            <person name="Costanzo M.C."/>
            <person name="Fitzpatrick D.A."/>
            <person name="de Groot P.W."/>
            <person name="Harris D."/>
            <person name="Hoyer L.L."/>
            <person name="Hube B."/>
            <person name="Klis F.M."/>
            <person name="Kodira C."/>
            <person name="Lennard N."/>
            <person name="Logue M.E."/>
            <person name="Martin R."/>
            <person name="Neiman A.M."/>
            <person name="Nikolaou E."/>
            <person name="Quail M.A."/>
            <person name="Quinn J."/>
            <person name="Santos M.C."/>
            <person name="Schmitzberger F.F."/>
            <person name="Sherlock G."/>
            <person name="Shah P."/>
            <person name="Silverstein K.A."/>
            <person name="Skrzypek M.S."/>
            <person name="Soll D."/>
            <person name="Staggs R."/>
            <person name="Stansfield I."/>
            <person name="Stumpf M.P."/>
            <person name="Sudbery P.E."/>
            <person name="Srikantha T."/>
            <person name="Zeng Q."/>
            <person name="Berman J."/>
            <person name="Berriman M."/>
            <person name="Heitman J."/>
            <person name="Gow N.A."/>
            <person name="Lorenz M.C."/>
            <person name="Birren B.W."/>
            <person name="Kellis M."/>
            <person name="Cuomo C.A."/>
        </authorList>
    </citation>
    <scope>NUCLEOTIDE SEQUENCE [LARGE SCALE GENOMIC DNA]</scope>
    <source>
        <strain evidence="4">ATCC 11503 / BCRC 21390 / CBS 2605 / JCM 1781 / NBRC 1676 / NRRL YB-4239</strain>
    </source>
</reference>
<evidence type="ECO:0000256" key="1">
    <source>
        <dbReference type="SAM" id="Coils"/>
    </source>
</evidence>
<dbReference type="Proteomes" id="UP000001996">
    <property type="component" value="Unassembled WGS sequence"/>
</dbReference>
<feature type="compositionally biased region" description="Polar residues" evidence="2">
    <location>
        <begin position="1"/>
        <end position="11"/>
    </location>
</feature>
<gene>
    <name evidence="3" type="ORF">LELG_04202</name>
</gene>
<keyword evidence="4" id="KW-1185">Reference proteome</keyword>
<dbReference type="eggNOG" id="ENOG502SETW">
    <property type="taxonomic scope" value="Eukaryota"/>
</dbReference>
<feature type="coiled-coil region" evidence="1">
    <location>
        <begin position="226"/>
        <end position="253"/>
    </location>
</feature>
<feature type="region of interest" description="Disordered" evidence="2">
    <location>
        <begin position="264"/>
        <end position="359"/>
    </location>
</feature>
<dbReference type="OrthoDB" id="4036304at2759"/>
<evidence type="ECO:0008006" key="5">
    <source>
        <dbReference type="Google" id="ProtNLM"/>
    </source>
</evidence>
<feature type="compositionally biased region" description="Polar residues" evidence="2">
    <location>
        <begin position="419"/>
        <end position="434"/>
    </location>
</feature>
<accession>A5E3L5</accession>
<protein>
    <recommendedName>
        <fullName evidence="5">Topoisomerase I damage affected protein 11</fullName>
    </recommendedName>
</protein>
<dbReference type="VEuPathDB" id="FungiDB:LELG_04202"/>
<dbReference type="KEGG" id="lel:PVL30_003927"/>
<feature type="compositionally biased region" description="Basic residues" evidence="2">
    <location>
        <begin position="405"/>
        <end position="414"/>
    </location>
</feature>
<name>A5E3L5_LODEL</name>
<feature type="region of interest" description="Disordered" evidence="2">
    <location>
        <begin position="477"/>
        <end position="517"/>
    </location>
</feature>
<dbReference type="InParanoid" id="A5E3L5"/>
<sequence>MSQFADTTAMETTERKTRDQQRTPSPPKIDYLSKSKDRYLLPKPLHVSRLRTGLVSNSATNNNNGISNSHKPLKLTTTALIAPNAPNAHTALTAPSESTTTPNSNKTQLQPKTKGLNIFAVSPITPSSITKNSALQLDSTDLLKRNGSQLRHQRRRSSIISESLPLPLLIETSDDLSFDEKVLFFGPSSRKSPELKYDVPLPLNEKLREMSIDEQLRLLALKEMCLVEIKDQIQNLNSKLSSHENELHDLRQVIQRSLYQELSGATSNNNGQNDSMNDNDNNNNMDNNNNSNKHNKNNGGNLDRNNNSTTSILLSRQRTNSNPRDQALESLRGRRRALLIGPNKEDEIKKTGEEDSKSKIWSGLTKSLNVLNQLDSFVSNEFEQSLKTNKDGQIAHSEQQQQQQKNHHSSHKPRKSEDSITSVGTVSSPLQSRSARSLLEYRASQDRKSDDMIHTVSSSIWSFVNEVKTNVLASLSEETDYGKPPQSPQSPQPLQPRPSQQRQSQQNNTIHTLDNGSVVSLDNDRNVVKQVLPNCFDDLELLIDLEDDYEAAAGEKLDLSIYKKME</sequence>
<proteinExistence type="predicted"/>
<evidence type="ECO:0000313" key="3">
    <source>
        <dbReference type="EMBL" id="EDK46023.1"/>
    </source>
</evidence>
<dbReference type="AlphaFoldDB" id="A5E3L5"/>
<dbReference type="GeneID" id="5231562"/>
<dbReference type="EMBL" id="CH981529">
    <property type="protein sequence ID" value="EDK46023.1"/>
    <property type="molecule type" value="Genomic_DNA"/>
</dbReference>
<feature type="compositionally biased region" description="Polar residues" evidence="2">
    <location>
        <begin position="507"/>
        <end position="517"/>
    </location>
</feature>